<keyword evidence="1" id="KW-0812">Transmembrane</keyword>
<evidence type="ECO:0000313" key="2">
    <source>
        <dbReference type="EMBL" id="ORZ08910.1"/>
    </source>
</evidence>
<keyword evidence="1" id="KW-1133">Transmembrane helix</keyword>
<organism evidence="2 3">
    <name type="scientific">Absidia repens</name>
    <dbReference type="NCBI Taxonomy" id="90262"/>
    <lineage>
        <taxon>Eukaryota</taxon>
        <taxon>Fungi</taxon>
        <taxon>Fungi incertae sedis</taxon>
        <taxon>Mucoromycota</taxon>
        <taxon>Mucoromycotina</taxon>
        <taxon>Mucoromycetes</taxon>
        <taxon>Mucorales</taxon>
        <taxon>Cunninghamellaceae</taxon>
        <taxon>Absidia</taxon>
    </lineage>
</organism>
<sequence>MWNRTVTPVYFQYIRSYWIKFLENRTTWYYLVSSLKILTDNAKQHTFTTKSTVLVIVQLVYLVPNLLPYYAEFHFGRRLFLLLSAWYLHIIVCHLTWRTTWKLAKISSSEPWLVGVPIPNISRIAPISGQLTDLPNTAVYQKTFMAFDRILAKRHEKGNHYTTALVIPDHSFTIICPTLERNISLLEKQKENVSLVKLILTFFLHGFQMETLLADRHPLVCTWRNAQTRNYSCEKKTLILELKTISSKEKPRNPRVICNTETQAVGVISIEST</sequence>
<accession>A0A1X2I493</accession>
<feature type="transmembrane region" description="Helical" evidence="1">
    <location>
        <begin position="53"/>
        <end position="71"/>
    </location>
</feature>
<protein>
    <submittedName>
        <fullName evidence="2">Uncharacterized protein</fullName>
    </submittedName>
</protein>
<comment type="caution">
    <text evidence="2">The sequence shown here is derived from an EMBL/GenBank/DDBJ whole genome shotgun (WGS) entry which is preliminary data.</text>
</comment>
<evidence type="ECO:0000256" key="1">
    <source>
        <dbReference type="SAM" id="Phobius"/>
    </source>
</evidence>
<reference evidence="2 3" key="1">
    <citation type="submission" date="2016-07" db="EMBL/GenBank/DDBJ databases">
        <title>Pervasive Adenine N6-methylation of Active Genes in Fungi.</title>
        <authorList>
            <consortium name="DOE Joint Genome Institute"/>
            <person name="Mondo S.J."/>
            <person name="Dannebaum R.O."/>
            <person name="Kuo R.C."/>
            <person name="Labutti K."/>
            <person name="Haridas S."/>
            <person name="Kuo A."/>
            <person name="Salamov A."/>
            <person name="Ahrendt S.R."/>
            <person name="Lipzen A."/>
            <person name="Sullivan W."/>
            <person name="Andreopoulos W.B."/>
            <person name="Clum A."/>
            <person name="Lindquist E."/>
            <person name="Daum C."/>
            <person name="Ramamoorthy G.K."/>
            <person name="Gryganskyi A."/>
            <person name="Culley D."/>
            <person name="Magnuson J.K."/>
            <person name="James T.Y."/>
            <person name="O'Malley M.A."/>
            <person name="Stajich J.E."/>
            <person name="Spatafora J.W."/>
            <person name="Visel A."/>
            <person name="Grigoriev I.V."/>
        </authorList>
    </citation>
    <scope>NUCLEOTIDE SEQUENCE [LARGE SCALE GENOMIC DNA]</scope>
    <source>
        <strain evidence="2 3">NRRL 1336</strain>
    </source>
</reference>
<evidence type="ECO:0000313" key="3">
    <source>
        <dbReference type="Proteomes" id="UP000193560"/>
    </source>
</evidence>
<keyword evidence="3" id="KW-1185">Reference proteome</keyword>
<dbReference type="AlphaFoldDB" id="A0A1X2I493"/>
<dbReference type="Proteomes" id="UP000193560">
    <property type="component" value="Unassembled WGS sequence"/>
</dbReference>
<dbReference type="EMBL" id="MCGE01000029">
    <property type="protein sequence ID" value="ORZ08910.1"/>
    <property type="molecule type" value="Genomic_DNA"/>
</dbReference>
<keyword evidence="1" id="KW-0472">Membrane</keyword>
<gene>
    <name evidence="2" type="ORF">BCR42DRAFT_396465</name>
</gene>
<name>A0A1X2I493_9FUNG</name>
<proteinExistence type="predicted"/>